<dbReference type="EMBL" id="CM055106">
    <property type="protein sequence ID" value="KAJ7528670.1"/>
    <property type="molecule type" value="Genomic_DNA"/>
</dbReference>
<comment type="caution">
    <text evidence="1">The sequence shown here is derived from an EMBL/GenBank/DDBJ whole genome shotgun (WGS) entry which is preliminary data.</text>
</comment>
<dbReference type="Proteomes" id="UP001162992">
    <property type="component" value="Chromosome 15"/>
</dbReference>
<evidence type="ECO:0000313" key="2">
    <source>
        <dbReference type="Proteomes" id="UP001162992"/>
    </source>
</evidence>
<organism evidence="1 2">
    <name type="scientific">Diphasiastrum complanatum</name>
    <name type="common">Issler's clubmoss</name>
    <name type="synonym">Lycopodium complanatum</name>
    <dbReference type="NCBI Taxonomy" id="34168"/>
    <lineage>
        <taxon>Eukaryota</taxon>
        <taxon>Viridiplantae</taxon>
        <taxon>Streptophyta</taxon>
        <taxon>Embryophyta</taxon>
        <taxon>Tracheophyta</taxon>
        <taxon>Lycopodiopsida</taxon>
        <taxon>Lycopodiales</taxon>
        <taxon>Lycopodiaceae</taxon>
        <taxon>Lycopodioideae</taxon>
        <taxon>Diphasiastrum</taxon>
    </lineage>
</organism>
<evidence type="ECO:0000313" key="1">
    <source>
        <dbReference type="EMBL" id="KAJ7528670.1"/>
    </source>
</evidence>
<keyword evidence="2" id="KW-1185">Reference proteome</keyword>
<reference evidence="2" key="1">
    <citation type="journal article" date="2024" name="Proc. Natl. Acad. Sci. U.S.A.">
        <title>Extraordinary preservation of gene collinearity over three hundred million years revealed in homosporous lycophytes.</title>
        <authorList>
            <person name="Li C."/>
            <person name="Wickell D."/>
            <person name="Kuo L.Y."/>
            <person name="Chen X."/>
            <person name="Nie B."/>
            <person name="Liao X."/>
            <person name="Peng D."/>
            <person name="Ji J."/>
            <person name="Jenkins J."/>
            <person name="Williams M."/>
            <person name="Shu S."/>
            <person name="Plott C."/>
            <person name="Barry K."/>
            <person name="Rajasekar S."/>
            <person name="Grimwood J."/>
            <person name="Han X."/>
            <person name="Sun S."/>
            <person name="Hou Z."/>
            <person name="He W."/>
            <person name="Dai G."/>
            <person name="Sun C."/>
            <person name="Schmutz J."/>
            <person name="Leebens-Mack J.H."/>
            <person name="Li F.W."/>
            <person name="Wang L."/>
        </authorList>
    </citation>
    <scope>NUCLEOTIDE SEQUENCE [LARGE SCALE GENOMIC DNA]</scope>
    <source>
        <strain evidence="2">cv. PW_Plant_1</strain>
    </source>
</reference>
<gene>
    <name evidence="1" type="ORF">O6H91_15G013000</name>
</gene>
<sequence length="332" mass="36968">MISAASRVKGKETMTSVSNRGFRLNTGSYIPAIGLGTVGFGHAPAEVHSAVLQAIKLGYRHIDTASFYGTESVIGEALAEAFRAGLVNRADMFITSKLWCDDHDPQDVIPALQRSLRLLQLRYLDLYLMHFPVKLKKGGNFPPAPDELLPVDIESTWHAIEKCMELRLTKAVGVSNFGVKKLSDMLKYAKIPPAVNQVEMHPIWQQPTLKTFCDARGIHVSAWSPLAAPGASYGTSEVISNPVIKRIAEKHGKTPAQIALRWGIQSGVSILPRSFNPNRLAENYSIFNWELIPEDLMEVQKLKQRRTNRCEFFCSAVHGPYKSLQDLWDGEI</sequence>
<name>A0ACC2BG12_DIPCM</name>
<accession>A0ACC2BG12</accession>
<proteinExistence type="predicted"/>
<protein>
    <submittedName>
        <fullName evidence="1">Uncharacterized protein</fullName>
    </submittedName>
</protein>